<feature type="transmembrane region" description="Helical" evidence="8">
    <location>
        <begin position="58"/>
        <end position="81"/>
    </location>
</feature>
<sequence>MSAPTTRLDGALAAAHAEVKAEIARTDSKASLLLAFIGAALAAVGTVALAVGSAVVPAALVAGAPALVMLVAAAGVLLGVVRPRLAGAPAGFPKWATLTPDGVRAALAVDGRAADIAALSRITLAKYSAIQRAIDLIRASAAPLAIAAVVAAGGAVL</sequence>
<name>A0A7H8NB48_9ACTN</name>
<reference evidence="10 11" key="1">
    <citation type="submission" date="2020-06" db="EMBL/GenBank/DDBJ databases">
        <title>Genome mining for natural products.</title>
        <authorList>
            <person name="Zhang B."/>
            <person name="Shi J."/>
            <person name="Ge H."/>
        </authorList>
    </citation>
    <scope>NUCLEOTIDE SEQUENCE [LARGE SCALE GENOMIC DNA]</scope>
    <source>
        <strain evidence="10 11">NA00687</strain>
    </source>
</reference>
<organism evidence="10 11">
    <name type="scientific">Streptomyces buecherae</name>
    <dbReference type="NCBI Taxonomy" id="2763006"/>
    <lineage>
        <taxon>Bacteria</taxon>
        <taxon>Bacillati</taxon>
        <taxon>Actinomycetota</taxon>
        <taxon>Actinomycetes</taxon>
        <taxon>Kitasatosporales</taxon>
        <taxon>Streptomycetaceae</taxon>
        <taxon>Streptomyces</taxon>
    </lineage>
</organism>
<evidence type="ECO:0000313" key="11">
    <source>
        <dbReference type="Proteomes" id="UP000509303"/>
    </source>
</evidence>
<evidence type="ECO:0000256" key="2">
    <source>
        <dbReference type="ARBA" id="ARBA00022475"/>
    </source>
</evidence>
<feature type="transmembrane region" description="Helical" evidence="8">
    <location>
        <begin position="136"/>
        <end position="156"/>
    </location>
</feature>
<keyword evidence="5 8" id="KW-1133">Transmembrane helix</keyword>
<evidence type="ECO:0000256" key="4">
    <source>
        <dbReference type="ARBA" id="ARBA00022741"/>
    </source>
</evidence>
<dbReference type="InterPro" id="IPR043760">
    <property type="entry name" value="PycTM_dom"/>
</dbReference>
<dbReference type="EMBL" id="CP054929">
    <property type="protein sequence ID" value="QKW50958.1"/>
    <property type="molecule type" value="Genomic_DNA"/>
</dbReference>
<evidence type="ECO:0000256" key="6">
    <source>
        <dbReference type="ARBA" id="ARBA00023118"/>
    </source>
</evidence>
<comment type="subcellular location">
    <subcellularLocation>
        <location evidence="1">Cell membrane</location>
    </subcellularLocation>
</comment>
<keyword evidence="4" id="KW-0547">Nucleotide-binding</keyword>
<keyword evidence="6" id="KW-0051">Antiviral defense</keyword>
<evidence type="ECO:0000313" key="10">
    <source>
        <dbReference type="EMBL" id="QKW50958.1"/>
    </source>
</evidence>
<dbReference type="Pfam" id="PF18967">
    <property type="entry name" value="PycTM"/>
    <property type="match status" value="1"/>
</dbReference>
<dbReference type="GO" id="GO:0051607">
    <property type="term" value="P:defense response to virus"/>
    <property type="evidence" value="ECO:0007669"/>
    <property type="project" value="UniProtKB-KW"/>
</dbReference>
<keyword evidence="3 8" id="KW-0812">Transmembrane</keyword>
<evidence type="ECO:0000256" key="7">
    <source>
        <dbReference type="ARBA" id="ARBA00023136"/>
    </source>
</evidence>
<keyword evidence="11" id="KW-1185">Reference proteome</keyword>
<evidence type="ECO:0000259" key="9">
    <source>
        <dbReference type="Pfam" id="PF18967"/>
    </source>
</evidence>
<dbReference type="GO" id="GO:0000166">
    <property type="term" value="F:nucleotide binding"/>
    <property type="evidence" value="ECO:0007669"/>
    <property type="project" value="UniProtKB-KW"/>
</dbReference>
<dbReference type="Proteomes" id="UP000509303">
    <property type="component" value="Chromosome"/>
</dbReference>
<gene>
    <name evidence="10" type="ORF">HUT08_17045</name>
</gene>
<accession>A0A7H8NB48</accession>
<evidence type="ECO:0000256" key="8">
    <source>
        <dbReference type="SAM" id="Phobius"/>
    </source>
</evidence>
<protein>
    <submittedName>
        <fullName evidence="10">Integral membrane plasmid transfer protein</fullName>
    </submittedName>
</protein>
<dbReference type="AlphaFoldDB" id="A0A7H8NB48"/>
<dbReference type="GO" id="GO:0005886">
    <property type="term" value="C:plasma membrane"/>
    <property type="evidence" value="ECO:0007669"/>
    <property type="project" value="UniProtKB-SubCell"/>
</dbReference>
<evidence type="ECO:0000256" key="5">
    <source>
        <dbReference type="ARBA" id="ARBA00022989"/>
    </source>
</evidence>
<dbReference type="RefSeq" id="WP_176162682.1">
    <property type="nucleotide sequence ID" value="NZ_CP054929.1"/>
</dbReference>
<feature type="transmembrane region" description="Helical" evidence="8">
    <location>
        <begin position="30"/>
        <end position="52"/>
    </location>
</feature>
<feature type="domain" description="Pycsar effector protein" evidence="9">
    <location>
        <begin position="12"/>
        <end position="151"/>
    </location>
</feature>
<evidence type="ECO:0000256" key="1">
    <source>
        <dbReference type="ARBA" id="ARBA00004236"/>
    </source>
</evidence>
<proteinExistence type="predicted"/>
<evidence type="ECO:0000256" key="3">
    <source>
        <dbReference type="ARBA" id="ARBA00022692"/>
    </source>
</evidence>
<keyword evidence="2" id="KW-1003">Cell membrane</keyword>
<keyword evidence="7 8" id="KW-0472">Membrane</keyword>